<comment type="subcellular location">
    <subcellularLocation>
        <location evidence="1">Endomembrane system</location>
    </subcellularLocation>
</comment>
<reference evidence="3 4" key="1">
    <citation type="journal article" date="2023" name="Plants (Basel)">
        <title>Bridging the Gap: Combining Genomics and Transcriptomics Approaches to Understand Stylosanthes scabra, an Orphan Legume from the Brazilian Caatinga.</title>
        <authorList>
            <person name="Ferreira-Neto J.R.C."/>
            <person name="da Silva M.D."/>
            <person name="Binneck E."/>
            <person name="de Melo N.F."/>
            <person name="da Silva R.H."/>
            <person name="de Melo A.L.T.M."/>
            <person name="Pandolfi V."/>
            <person name="Bustamante F.O."/>
            <person name="Brasileiro-Vidal A.C."/>
            <person name="Benko-Iseppon A.M."/>
        </authorList>
    </citation>
    <scope>NUCLEOTIDE SEQUENCE [LARGE SCALE GENOMIC DNA]</scope>
    <source>
        <tissue evidence="3">Leaves</tissue>
    </source>
</reference>
<sequence>MAEIVPADPIIIDDRFGIRYYEHGETSSSSAAAAAEEEFYQPLAITDGNSSNEYVPGPFDSERLPSVFASEIQRFLRVANIIGREEPRVAYLFYSEKSSDWLLGYMGVLETPTTYITTADELIWHYALPVGKENCISSEQTKEIGFGRFPFQDVGRFHAFEISHNLDKGSSGRGVRQFKTALLQRLEQDEEVTIRKRKEKSDTRELKRVYHAYRDYFMRHDKAFDLEQSHREKLINARNIASVLFEVLKTVSNAAGPRAFTDGNAIPKKSEFNILPLDQGGIQHAIMQQNEIKAAIAVMRNVRGLPPAQDFKKNGGFVDLFDFLQHCFGFQEGNVANQREHLILLLANMHTRQTHNQTSVLKLAEGTVDELMKKFFKNYTNWCKFLGRKNNILYE</sequence>
<accession>A0ABU6R167</accession>
<protein>
    <submittedName>
        <fullName evidence="3">Uncharacterized protein</fullName>
    </submittedName>
</protein>
<dbReference type="PANTHER" id="PTHR12741">
    <property type="entry name" value="LYST-INTERACTING PROTEIN LIP5 DOPAMINE RESPONSIVE PROTEIN DRG-1"/>
    <property type="match status" value="1"/>
</dbReference>
<keyword evidence="4" id="KW-1185">Reference proteome</keyword>
<name>A0ABU6R167_9FABA</name>
<keyword evidence="2" id="KW-0472">Membrane</keyword>
<dbReference type="Gene3D" id="1.25.40.270">
    <property type="entry name" value="Vacuolar protein sorting-associated protein vta1"/>
    <property type="match status" value="1"/>
</dbReference>
<comment type="caution">
    <text evidence="3">The sequence shown here is derived from an EMBL/GenBank/DDBJ whole genome shotgun (WGS) entry which is preliminary data.</text>
</comment>
<dbReference type="EMBL" id="JASCZI010030209">
    <property type="protein sequence ID" value="MED6118112.1"/>
    <property type="molecule type" value="Genomic_DNA"/>
</dbReference>
<dbReference type="InterPro" id="IPR023175">
    <property type="entry name" value="Vta1/CALS_N_sf"/>
</dbReference>
<evidence type="ECO:0000256" key="1">
    <source>
        <dbReference type="ARBA" id="ARBA00004308"/>
    </source>
</evidence>
<evidence type="ECO:0000313" key="3">
    <source>
        <dbReference type="EMBL" id="MED6118112.1"/>
    </source>
</evidence>
<proteinExistence type="predicted"/>
<evidence type="ECO:0000256" key="2">
    <source>
        <dbReference type="ARBA" id="ARBA00023136"/>
    </source>
</evidence>
<evidence type="ECO:0000313" key="4">
    <source>
        <dbReference type="Proteomes" id="UP001341840"/>
    </source>
</evidence>
<organism evidence="3 4">
    <name type="scientific">Stylosanthes scabra</name>
    <dbReference type="NCBI Taxonomy" id="79078"/>
    <lineage>
        <taxon>Eukaryota</taxon>
        <taxon>Viridiplantae</taxon>
        <taxon>Streptophyta</taxon>
        <taxon>Embryophyta</taxon>
        <taxon>Tracheophyta</taxon>
        <taxon>Spermatophyta</taxon>
        <taxon>Magnoliopsida</taxon>
        <taxon>eudicotyledons</taxon>
        <taxon>Gunneridae</taxon>
        <taxon>Pentapetalae</taxon>
        <taxon>rosids</taxon>
        <taxon>fabids</taxon>
        <taxon>Fabales</taxon>
        <taxon>Fabaceae</taxon>
        <taxon>Papilionoideae</taxon>
        <taxon>50 kb inversion clade</taxon>
        <taxon>dalbergioids sensu lato</taxon>
        <taxon>Dalbergieae</taxon>
        <taxon>Pterocarpus clade</taxon>
        <taxon>Stylosanthes</taxon>
    </lineage>
</organism>
<gene>
    <name evidence="3" type="ORF">PIB30_000095</name>
</gene>
<dbReference type="PANTHER" id="PTHR12741:SF22">
    <property type="entry name" value="CALLOSE SYNTHASE 8-RELATED"/>
    <property type="match status" value="1"/>
</dbReference>
<dbReference type="Proteomes" id="UP001341840">
    <property type="component" value="Unassembled WGS sequence"/>
</dbReference>